<keyword evidence="1" id="KW-0812">Transmembrane</keyword>
<keyword evidence="1" id="KW-0472">Membrane</keyword>
<evidence type="ECO:0000313" key="2">
    <source>
        <dbReference type="EMBL" id="OES44845.1"/>
    </source>
</evidence>
<dbReference type="EMBL" id="MAMP01000021">
    <property type="protein sequence ID" value="OES44845.1"/>
    <property type="molecule type" value="Genomic_DNA"/>
</dbReference>
<keyword evidence="1" id="KW-1133">Transmembrane helix</keyword>
<evidence type="ECO:0000313" key="3">
    <source>
        <dbReference type="Proteomes" id="UP000095658"/>
    </source>
</evidence>
<dbReference type="STRING" id="1714016.BA724_06120"/>
<reference evidence="2 3" key="1">
    <citation type="submission" date="2016-06" db="EMBL/GenBank/DDBJ databases">
        <title>Domibacillus iocasae genome sequencing.</title>
        <authorList>
            <person name="Verma A."/>
            <person name="Pal Y."/>
            <person name="Ojha A.K."/>
            <person name="Krishnamurthi S."/>
        </authorList>
    </citation>
    <scope>NUCLEOTIDE SEQUENCE [LARGE SCALE GENOMIC DNA]</scope>
    <source>
        <strain evidence="2 3">DSM 29979</strain>
    </source>
</reference>
<feature type="transmembrane region" description="Helical" evidence="1">
    <location>
        <begin position="63"/>
        <end position="84"/>
    </location>
</feature>
<name>A0A1E7DPB0_9BACI</name>
<gene>
    <name evidence="2" type="ORF">BA724_06120</name>
</gene>
<dbReference type="Proteomes" id="UP000095658">
    <property type="component" value="Unassembled WGS sequence"/>
</dbReference>
<comment type="caution">
    <text evidence="2">The sequence shown here is derived from an EMBL/GenBank/DDBJ whole genome shotgun (WGS) entry which is preliminary data.</text>
</comment>
<dbReference type="AlphaFoldDB" id="A0A1E7DPB0"/>
<feature type="transmembrane region" description="Helical" evidence="1">
    <location>
        <begin position="32"/>
        <end position="51"/>
    </location>
</feature>
<protein>
    <submittedName>
        <fullName evidence="2">Uncharacterized protein</fullName>
    </submittedName>
</protein>
<sequence length="99" mass="11146">MHVLLIILSICSLLLLTRLFVSLEKANQTEQMLLSGLPISLLLFLIPDMVWIASGRSPVMDSVYIVGISFVLTILLFYIFASFLKSLQLKIGENYTYCS</sequence>
<evidence type="ECO:0000256" key="1">
    <source>
        <dbReference type="SAM" id="Phobius"/>
    </source>
</evidence>
<proteinExistence type="predicted"/>
<organism evidence="2 3">
    <name type="scientific">Domibacillus iocasae</name>
    <dbReference type="NCBI Taxonomy" id="1714016"/>
    <lineage>
        <taxon>Bacteria</taxon>
        <taxon>Bacillati</taxon>
        <taxon>Bacillota</taxon>
        <taxon>Bacilli</taxon>
        <taxon>Bacillales</taxon>
        <taxon>Bacillaceae</taxon>
        <taxon>Domibacillus</taxon>
    </lineage>
</organism>
<keyword evidence="3" id="KW-1185">Reference proteome</keyword>
<accession>A0A1E7DPB0</accession>